<evidence type="ECO:0008006" key="3">
    <source>
        <dbReference type="Google" id="ProtNLM"/>
    </source>
</evidence>
<gene>
    <name evidence="1" type="ORF">MM239_04040</name>
</gene>
<evidence type="ECO:0000313" key="1">
    <source>
        <dbReference type="EMBL" id="MCH7408552.1"/>
    </source>
</evidence>
<accession>A0ABS9UWK5</accession>
<proteinExistence type="predicted"/>
<reference evidence="1" key="1">
    <citation type="submission" date="2022-03" db="EMBL/GenBank/DDBJ databases">
        <title>De novo assembled genomes of Belliella spp. (Cyclobacteriaceae) strains.</title>
        <authorList>
            <person name="Szabo A."/>
            <person name="Korponai K."/>
            <person name="Felfoldi T."/>
        </authorList>
    </citation>
    <scope>NUCLEOTIDE SEQUENCE</scope>
    <source>
        <strain evidence="1">DSM 111904</strain>
    </source>
</reference>
<evidence type="ECO:0000313" key="2">
    <source>
        <dbReference type="Proteomes" id="UP001165489"/>
    </source>
</evidence>
<comment type="caution">
    <text evidence="1">The sequence shown here is derived from an EMBL/GenBank/DDBJ whole genome shotgun (WGS) entry which is preliminary data.</text>
</comment>
<dbReference type="RefSeq" id="WP_241346803.1">
    <property type="nucleotide sequence ID" value="NZ_JAKZGP010000006.1"/>
</dbReference>
<sequence>MIKASLFIYILIGIFACNSVEEQLNKNVDKTLKVSKNKISGKFSKVKYNNGKFIALNQFSLEGQSLYIISENEEVWQKELIKPNTRTIIGGIPEEIFIFQDYFYLAKDNGLFAKYSYMGEVIDEISLKHILPEKYRCKTISVDKNGTCYFACSSIMETSPKEYKIIKGKIGSDKYMEIFVGRTDDNVNRLAFHVRNNELYVLMPYSNEFGVLDLNNLNYEIESFEKSINRTYQKPKEFLGSGFEYSKLSKLERAEFIADSHIQIFADKVSRNIVSQLVSSDVESPYLVQSISENKNDYFEFQTKYPVSFDSQGHIIGYSIEDDYYEFFIRPL</sequence>
<protein>
    <recommendedName>
        <fullName evidence="3">TolB-like 6-blade propeller-like</fullName>
    </recommendedName>
</protein>
<dbReference type="EMBL" id="JAKZGP010000006">
    <property type="protein sequence ID" value="MCH7408552.1"/>
    <property type="molecule type" value="Genomic_DNA"/>
</dbReference>
<name>A0ABS9UWK5_9BACT</name>
<dbReference type="Proteomes" id="UP001165489">
    <property type="component" value="Unassembled WGS sequence"/>
</dbReference>
<keyword evidence="2" id="KW-1185">Reference proteome</keyword>
<organism evidence="1 2">
    <name type="scientific">Belliella filtrata</name>
    <dbReference type="NCBI Taxonomy" id="2923435"/>
    <lineage>
        <taxon>Bacteria</taxon>
        <taxon>Pseudomonadati</taxon>
        <taxon>Bacteroidota</taxon>
        <taxon>Cytophagia</taxon>
        <taxon>Cytophagales</taxon>
        <taxon>Cyclobacteriaceae</taxon>
        <taxon>Belliella</taxon>
    </lineage>
</organism>
<dbReference type="PROSITE" id="PS51257">
    <property type="entry name" value="PROKAR_LIPOPROTEIN"/>
    <property type="match status" value="1"/>
</dbReference>